<dbReference type="PANTHER" id="PTHR43633">
    <property type="entry name" value="ALCOHOL DEHYDROGENASE YQHD"/>
    <property type="match status" value="1"/>
</dbReference>
<dbReference type="PANTHER" id="PTHR43633:SF1">
    <property type="entry name" value="ALCOHOL DEHYDROGENASE YQHD"/>
    <property type="match status" value="1"/>
</dbReference>
<dbReference type="PROSITE" id="PS00913">
    <property type="entry name" value="ADH_IRON_1"/>
    <property type="match status" value="1"/>
</dbReference>
<evidence type="ECO:0000256" key="2">
    <source>
        <dbReference type="ARBA" id="ARBA00023002"/>
    </source>
</evidence>
<evidence type="ECO:0000256" key="1">
    <source>
        <dbReference type="ARBA" id="ARBA00007358"/>
    </source>
</evidence>
<dbReference type="GO" id="GO:0005829">
    <property type="term" value="C:cytosol"/>
    <property type="evidence" value="ECO:0007669"/>
    <property type="project" value="TreeGrafter"/>
</dbReference>
<name>A0AAU8LUD7_9BACT</name>
<evidence type="ECO:0000259" key="4">
    <source>
        <dbReference type="Pfam" id="PF25137"/>
    </source>
</evidence>
<dbReference type="SUPFAM" id="SSF56796">
    <property type="entry name" value="Dehydroquinate synthase-like"/>
    <property type="match status" value="1"/>
</dbReference>
<feature type="domain" description="Fe-containing alcohol dehydrogenase-like C-terminal" evidence="4">
    <location>
        <begin position="188"/>
        <end position="390"/>
    </location>
</feature>
<accession>A0AAU8LUD7</accession>
<reference evidence="5" key="2">
    <citation type="submission" date="2024-06" db="EMBL/GenBank/DDBJ databases">
        <authorList>
            <person name="Plum-Jensen L.E."/>
            <person name="Schramm A."/>
            <person name="Marshall I.P.G."/>
        </authorList>
    </citation>
    <scope>NUCLEOTIDE SEQUENCE</scope>
    <source>
        <strain evidence="5">Rat1</strain>
    </source>
</reference>
<dbReference type="InterPro" id="IPR001670">
    <property type="entry name" value="ADH_Fe/GldA"/>
</dbReference>
<dbReference type="InterPro" id="IPR056798">
    <property type="entry name" value="ADH_Fe_C"/>
</dbReference>
<dbReference type="Pfam" id="PF00465">
    <property type="entry name" value="Fe-ADH"/>
    <property type="match status" value="1"/>
</dbReference>
<dbReference type="FunFam" id="3.40.50.1970:FF:000003">
    <property type="entry name" value="Alcohol dehydrogenase, iron-containing"/>
    <property type="match status" value="1"/>
</dbReference>
<reference evidence="5" key="1">
    <citation type="journal article" date="2024" name="Syst. Appl. Microbiol.">
        <title>First single-strain enrichments of Electrothrix cable bacteria, description of E. aestuarii sp. nov. and E. rattekaaiensis sp. nov., and proposal of a cable bacteria taxonomy following the rules of the SeqCode.</title>
        <authorList>
            <person name="Plum-Jensen L.E."/>
            <person name="Schramm A."/>
            <person name="Marshall I.P.G."/>
        </authorList>
    </citation>
    <scope>NUCLEOTIDE SEQUENCE</scope>
    <source>
        <strain evidence="5">Rat1</strain>
    </source>
</reference>
<dbReference type="GO" id="GO:1990002">
    <property type="term" value="F:methylglyoxal reductase (NADPH) (acetol producing) activity"/>
    <property type="evidence" value="ECO:0007669"/>
    <property type="project" value="TreeGrafter"/>
</dbReference>
<protein>
    <submittedName>
        <fullName evidence="5">Iron-containing alcohol dehydrogenase</fullName>
        <ecNumber evidence="5">1.1.1.-</ecNumber>
    </submittedName>
</protein>
<keyword evidence="2 5" id="KW-0560">Oxidoreductase</keyword>
<sequence length="393" mass="42596">MQNFVFQNPTKIIFGRKTVPSVGAETAYFGQKALLVYGQSSIKKSGLYDQVMSSLADAGVTVIEHGGTRSNPLLDHVRAGIAKAKQEGVEVIIAVGGGSVIDTAKAIAAGTVVEHDVWKFFTGKKSIKAALPVLTVLTLAAAGSEMNSGMVITNQDTQEKFGFGHRLLYPKVSILDPEVTFTVPPDYTAYGAVDAIAHVLEFYMTTEDQYTPVQARFIEGLILDAMESCDRCLADPSDYDGRANLMWTATLALNGLTAAGLGRVGFPMHMIEHSLSALYDVPHGAGLSVVIPGWLQWYLGQDPARIARLGRGILPPAEQQELAGQGDTVMAERTITFLRTWFSKVKSPVSLAELDIPAEDIPRIAENALGLAKVWRLNQYSQEIIEDILRRCA</sequence>
<comment type="similarity">
    <text evidence="1">Belongs to the iron-containing alcohol dehydrogenase family.</text>
</comment>
<dbReference type="AlphaFoldDB" id="A0AAU8LUD7"/>
<evidence type="ECO:0000313" key="5">
    <source>
        <dbReference type="EMBL" id="XCN72811.1"/>
    </source>
</evidence>
<organism evidence="5">
    <name type="scientific">Candidatus Electrothrix aestuarii</name>
    <dbReference type="NCBI Taxonomy" id="3062594"/>
    <lineage>
        <taxon>Bacteria</taxon>
        <taxon>Pseudomonadati</taxon>
        <taxon>Thermodesulfobacteriota</taxon>
        <taxon>Desulfobulbia</taxon>
        <taxon>Desulfobulbales</taxon>
        <taxon>Desulfobulbaceae</taxon>
        <taxon>Candidatus Electrothrix</taxon>
    </lineage>
</organism>
<dbReference type="GO" id="GO:1990362">
    <property type="term" value="F:butanol dehydrogenase (NAD+) activity"/>
    <property type="evidence" value="ECO:0007669"/>
    <property type="project" value="InterPro"/>
</dbReference>
<feature type="domain" description="Alcohol dehydrogenase iron-type/glycerol dehydrogenase GldA" evidence="3">
    <location>
        <begin position="9"/>
        <end position="177"/>
    </location>
</feature>
<dbReference type="EC" id="1.1.1.-" evidence="5"/>
<dbReference type="Gene3D" id="1.20.1090.10">
    <property type="entry name" value="Dehydroquinate synthase-like - alpha domain"/>
    <property type="match status" value="1"/>
</dbReference>
<dbReference type="GO" id="GO:0008106">
    <property type="term" value="F:alcohol dehydrogenase (NADP+) activity"/>
    <property type="evidence" value="ECO:0007669"/>
    <property type="project" value="TreeGrafter"/>
</dbReference>
<evidence type="ECO:0000259" key="3">
    <source>
        <dbReference type="Pfam" id="PF00465"/>
    </source>
</evidence>
<dbReference type="KEGG" id="eaj:Q3M24_21405"/>
<gene>
    <name evidence="5" type="ORF">Q3M24_21405</name>
</gene>
<dbReference type="InterPro" id="IPR044731">
    <property type="entry name" value="BDH-like"/>
</dbReference>
<proteinExistence type="inferred from homology"/>
<dbReference type="EMBL" id="CP159373">
    <property type="protein sequence ID" value="XCN72811.1"/>
    <property type="molecule type" value="Genomic_DNA"/>
</dbReference>
<dbReference type="InterPro" id="IPR018211">
    <property type="entry name" value="ADH_Fe_CS"/>
</dbReference>
<dbReference type="Gene3D" id="3.40.50.1970">
    <property type="match status" value="1"/>
</dbReference>
<dbReference type="Pfam" id="PF25137">
    <property type="entry name" value="ADH_Fe_C"/>
    <property type="match status" value="1"/>
</dbReference>
<dbReference type="CDD" id="cd08187">
    <property type="entry name" value="BDH"/>
    <property type="match status" value="1"/>
</dbReference>
<dbReference type="GO" id="GO:0046872">
    <property type="term" value="F:metal ion binding"/>
    <property type="evidence" value="ECO:0007669"/>
    <property type="project" value="InterPro"/>
</dbReference>